<dbReference type="EMBL" id="NHYE01003656">
    <property type="protein sequence ID" value="PPQ88337.1"/>
    <property type="molecule type" value="Genomic_DNA"/>
</dbReference>
<accession>A0A409XCE6</accession>
<dbReference type="STRING" id="231916.A0A409XCE6"/>
<gene>
    <name evidence="1" type="ORF">CVT26_009146</name>
</gene>
<evidence type="ECO:0000313" key="1">
    <source>
        <dbReference type="EMBL" id="PPQ88337.1"/>
    </source>
</evidence>
<comment type="caution">
    <text evidence="1">The sequence shown here is derived from an EMBL/GenBank/DDBJ whole genome shotgun (WGS) entry which is preliminary data.</text>
</comment>
<evidence type="ECO:0000313" key="2">
    <source>
        <dbReference type="Proteomes" id="UP000284706"/>
    </source>
</evidence>
<dbReference type="OrthoDB" id="2634326at2759"/>
<reference evidence="1 2" key="1">
    <citation type="journal article" date="2018" name="Evol. Lett.">
        <title>Horizontal gene cluster transfer increased hallucinogenic mushroom diversity.</title>
        <authorList>
            <person name="Reynolds H.T."/>
            <person name="Vijayakumar V."/>
            <person name="Gluck-Thaler E."/>
            <person name="Korotkin H.B."/>
            <person name="Matheny P.B."/>
            <person name="Slot J.C."/>
        </authorList>
    </citation>
    <scope>NUCLEOTIDE SEQUENCE [LARGE SCALE GENOMIC DNA]</scope>
    <source>
        <strain evidence="1 2">SRW20</strain>
    </source>
</reference>
<organism evidence="1 2">
    <name type="scientific">Gymnopilus dilepis</name>
    <dbReference type="NCBI Taxonomy" id="231916"/>
    <lineage>
        <taxon>Eukaryota</taxon>
        <taxon>Fungi</taxon>
        <taxon>Dikarya</taxon>
        <taxon>Basidiomycota</taxon>
        <taxon>Agaricomycotina</taxon>
        <taxon>Agaricomycetes</taxon>
        <taxon>Agaricomycetidae</taxon>
        <taxon>Agaricales</taxon>
        <taxon>Agaricineae</taxon>
        <taxon>Hymenogastraceae</taxon>
        <taxon>Gymnopilus</taxon>
    </lineage>
</organism>
<sequence length="328" mass="37222">MIWDSPPTAVRNKACQHLRLGNIRVVHPAFQSHPGELQAPSSDPSYDPADHAYYARRRQAAASASAKAPPPSSHSSGPFSCPFIPSERIATGIQVNDKKFLEPVCDYGPETSPIWRYSLRTVNSLWINIWEHRQKAVMRGYAFLDPYVLLAKSGRVDIYFAAWLLFRSTCISRTLDPGSQLHTATTRREVPKPSPQEWRDFLFDLGFAYGLKEQTFGRPAKKPRTAESFREHFDFVMPENCAPVDIYWRGQVVIPVSAIHTGSISLSDDIRREIVWDLYEHNFRLELLALDCVIFPRELMAAEDVSLRDDMVLACFPGHTIINATYPS</sequence>
<dbReference type="Proteomes" id="UP000284706">
    <property type="component" value="Unassembled WGS sequence"/>
</dbReference>
<dbReference type="InParanoid" id="A0A409XCE6"/>
<name>A0A409XCE6_9AGAR</name>
<dbReference type="AlphaFoldDB" id="A0A409XCE6"/>
<feature type="non-terminal residue" evidence="1">
    <location>
        <position position="328"/>
    </location>
</feature>
<keyword evidence="2" id="KW-1185">Reference proteome</keyword>
<proteinExistence type="predicted"/>
<protein>
    <submittedName>
        <fullName evidence="1">Uncharacterized protein</fullName>
    </submittedName>
</protein>